<evidence type="ECO:0008006" key="3">
    <source>
        <dbReference type="Google" id="ProtNLM"/>
    </source>
</evidence>
<accession>A0A5C6F455</accession>
<dbReference type="Proteomes" id="UP000318288">
    <property type="component" value="Unassembled WGS sequence"/>
</dbReference>
<evidence type="ECO:0000313" key="2">
    <source>
        <dbReference type="Proteomes" id="UP000318288"/>
    </source>
</evidence>
<dbReference type="AlphaFoldDB" id="A0A5C6F455"/>
<sequence>MNVELLLQHFHTRSQHSPEQASDPDSLIGFFQNFRPGGEALQDLFSSLDLGGTEIAEDLNARISELFEVAGDDRRPQGGRDAYFVVRKPVPLDPSLASDWANQWLSHVRDLAISVGDFELVESLDPTPTIRVLEGMPPKHPKAEDEKASLLKLIEQNLPMLVQRIDAGPVPAVLRPAYYFIACDAALRDYLMWPLYATAAGIQDPFLPYFRLWRHGVKYRIFEDNKMDLYLPRPTAVIGVPAS</sequence>
<organism evidence="1 2">
    <name type="scientific">Rubripirellula tenax</name>
    <dbReference type="NCBI Taxonomy" id="2528015"/>
    <lineage>
        <taxon>Bacteria</taxon>
        <taxon>Pseudomonadati</taxon>
        <taxon>Planctomycetota</taxon>
        <taxon>Planctomycetia</taxon>
        <taxon>Pirellulales</taxon>
        <taxon>Pirellulaceae</taxon>
        <taxon>Rubripirellula</taxon>
    </lineage>
</organism>
<dbReference type="EMBL" id="SJPW01000004">
    <property type="protein sequence ID" value="TWU54579.1"/>
    <property type="molecule type" value="Genomic_DNA"/>
</dbReference>
<reference evidence="1 2" key="1">
    <citation type="submission" date="2019-02" db="EMBL/GenBank/DDBJ databases">
        <title>Deep-cultivation of Planctomycetes and their phenomic and genomic characterization uncovers novel biology.</title>
        <authorList>
            <person name="Wiegand S."/>
            <person name="Jogler M."/>
            <person name="Boedeker C."/>
            <person name="Pinto D."/>
            <person name="Vollmers J."/>
            <person name="Rivas-Marin E."/>
            <person name="Kohn T."/>
            <person name="Peeters S.H."/>
            <person name="Heuer A."/>
            <person name="Rast P."/>
            <person name="Oberbeckmann S."/>
            <person name="Bunk B."/>
            <person name="Jeske O."/>
            <person name="Meyerdierks A."/>
            <person name="Storesund J.E."/>
            <person name="Kallscheuer N."/>
            <person name="Luecker S."/>
            <person name="Lage O.M."/>
            <person name="Pohl T."/>
            <person name="Merkel B.J."/>
            <person name="Hornburger P."/>
            <person name="Mueller R.-W."/>
            <person name="Bruemmer F."/>
            <person name="Labrenz M."/>
            <person name="Spormann A.M."/>
            <person name="Op Den Camp H."/>
            <person name="Overmann J."/>
            <person name="Amann R."/>
            <person name="Jetten M.S.M."/>
            <person name="Mascher T."/>
            <person name="Medema M.H."/>
            <person name="Devos D.P."/>
            <person name="Kaster A.-K."/>
            <person name="Ovreas L."/>
            <person name="Rohde M."/>
            <person name="Galperin M.Y."/>
            <person name="Jogler C."/>
        </authorList>
    </citation>
    <scope>NUCLEOTIDE SEQUENCE [LARGE SCALE GENOMIC DNA]</scope>
    <source>
        <strain evidence="1 2">Poly51</strain>
    </source>
</reference>
<comment type="caution">
    <text evidence="1">The sequence shown here is derived from an EMBL/GenBank/DDBJ whole genome shotgun (WGS) entry which is preliminary data.</text>
</comment>
<gene>
    <name evidence="1" type="ORF">Poly51_32980</name>
</gene>
<name>A0A5C6F455_9BACT</name>
<dbReference type="RefSeq" id="WP_246114544.1">
    <property type="nucleotide sequence ID" value="NZ_SJPW01000004.1"/>
</dbReference>
<protein>
    <recommendedName>
        <fullName evidence="3">Apolipoprotein acyltransferase</fullName>
    </recommendedName>
</protein>
<proteinExistence type="predicted"/>
<keyword evidence="2" id="KW-1185">Reference proteome</keyword>
<evidence type="ECO:0000313" key="1">
    <source>
        <dbReference type="EMBL" id="TWU54579.1"/>
    </source>
</evidence>